<evidence type="ECO:0000313" key="1">
    <source>
        <dbReference type="EMBL" id="KAF9680438.1"/>
    </source>
</evidence>
<comment type="caution">
    <text evidence="1">The sequence shown here is derived from an EMBL/GenBank/DDBJ whole genome shotgun (WGS) entry which is preliminary data.</text>
</comment>
<reference evidence="1 2" key="1">
    <citation type="submission" date="2020-10" db="EMBL/GenBank/DDBJ databases">
        <title>Plant Genome Project.</title>
        <authorList>
            <person name="Zhang R.-G."/>
        </authorList>
    </citation>
    <scope>NUCLEOTIDE SEQUENCE [LARGE SCALE GENOMIC DNA]</scope>
    <source>
        <strain evidence="1">FAFU-HL-1</strain>
        <tissue evidence="1">Leaf</tissue>
    </source>
</reference>
<evidence type="ECO:0000313" key="2">
    <source>
        <dbReference type="Proteomes" id="UP000657918"/>
    </source>
</evidence>
<keyword evidence="2" id="KW-1185">Reference proteome</keyword>
<accession>A0A835N300</accession>
<protein>
    <submittedName>
        <fullName evidence="1">Uncharacterized protein</fullName>
    </submittedName>
</protein>
<name>A0A835N300_9ROSI</name>
<dbReference type="Proteomes" id="UP000657918">
    <property type="component" value="Unassembled WGS sequence"/>
</dbReference>
<gene>
    <name evidence="1" type="ORF">SADUNF_Sadunf06G0121200</name>
</gene>
<dbReference type="AlphaFoldDB" id="A0A835N300"/>
<dbReference type="OrthoDB" id="10667209at2759"/>
<dbReference type="EMBL" id="JADGMS010000006">
    <property type="protein sequence ID" value="KAF9680438.1"/>
    <property type="molecule type" value="Genomic_DNA"/>
</dbReference>
<organism evidence="1 2">
    <name type="scientific">Salix dunnii</name>
    <dbReference type="NCBI Taxonomy" id="1413687"/>
    <lineage>
        <taxon>Eukaryota</taxon>
        <taxon>Viridiplantae</taxon>
        <taxon>Streptophyta</taxon>
        <taxon>Embryophyta</taxon>
        <taxon>Tracheophyta</taxon>
        <taxon>Spermatophyta</taxon>
        <taxon>Magnoliopsida</taxon>
        <taxon>eudicotyledons</taxon>
        <taxon>Gunneridae</taxon>
        <taxon>Pentapetalae</taxon>
        <taxon>rosids</taxon>
        <taxon>fabids</taxon>
        <taxon>Malpighiales</taxon>
        <taxon>Salicaceae</taxon>
        <taxon>Saliceae</taxon>
        <taxon>Salix</taxon>
    </lineage>
</organism>
<sequence length="199" mass="21950">MKCGTKAASLLASFHSSPSHHSLFPYTVGNAEVRAINNCNALQGRESQFPWNRRFCRLSRVTGFFHTVSKLGRPCNATTSRLGSHFLPASSSTCKYCRSKCCNLAKSPSSLGNEVIFVPDKSRCCNSTNSLMDSGISLRLVNDKSRTLKTGINWKKAFEILFKPLFHWSNKVDNLGHSGISASVVIPLSNNEIRSACFQ</sequence>
<proteinExistence type="predicted"/>